<proteinExistence type="predicted"/>
<feature type="transmembrane region" description="Helical" evidence="1">
    <location>
        <begin position="92"/>
        <end position="111"/>
    </location>
</feature>
<dbReference type="EMBL" id="BAAAYV010000005">
    <property type="protein sequence ID" value="GAA3650725.1"/>
    <property type="molecule type" value="Genomic_DNA"/>
</dbReference>
<evidence type="ECO:0000256" key="1">
    <source>
        <dbReference type="SAM" id="Phobius"/>
    </source>
</evidence>
<evidence type="ECO:0000313" key="2">
    <source>
        <dbReference type="EMBL" id="GAA3650725.1"/>
    </source>
</evidence>
<evidence type="ECO:0008006" key="4">
    <source>
        <dbReference type="Google" id="ProtNLM"/>
    </source>
</evidence>
<keyword evidence="1" id="KW-1133">Transmembrane helix</keyword>
<name>A0ABP7B6A0_9MICO</name>
<organism evidence="2 3">
    <name type="scientific">Microbacterium marinilacus</name>
    <dbReference type="NCBI Taxonomy" id="415209"/>
    <lineage>
        <taxon>Bacteria</taxon>
        <taxon>Bacillati</taxon>
        <taxon>Actinomycetota</taxon>
        <taxon>Actinomycetes</taxon>
        <taxon>Micrococcales</taxon>
        <taxon>Microbacteriaceae</taxon>
        <taxon>Microbacterium</taxon>
    </lineage>
</organism>
<protein>
    <recommendedName>
        <fullName evidence="4">DUF3592 domain-containing protein</fullName>
    </recommendedName>
</protein>
<keyword evidence="1" id="KW-0812">Transmembrane</keyword>
<feature type="transmembrane region" description="Helical" evidence="1">
    <location>
        <begin position="149"/>
        <end position="169"/>
    </location>
</feature>
<feature type="transmembrane region" description="Helical" evidence="1">
    <location>
        <begin position="38"/>
        <end position="57"/>
    </location>
</feature>
<dbReference type="Proteomes" id="UP001410795">
    <property type="component" value="Unassembled WGS sequence"/>
</dbReference>
<keyword evidence="1" id="KW-0472">Membrane</keyword>
<gene>
    <name evidence="2" type="ORF">GCM10022202_07950</name>
</gene>
<comment type="caution">
    <text evidence="2">The sequence shown here is derived from an EMBL/GenBank/DDBJ whole genome shotgun (WGS) entry which is preliminary data.</text>
</comment>
<reference evidence="3" key="1">
    <citation type="journal article" date="2019" name="Int. J. Syst. Evol. Microbiol.">
        <title>The Global Catalogue of Microorganisms (GCM) 10K type strain sequencing project: providing services to taxonomists for standard genome sequencing and annotation.</title>
        <authorList>
            <consortium name="The Broad Institute Genomics Platform"/>
            <consortium name="The Broad Institute Genome Sequencing Center for Infectious Disease"/>
            <person name="Wu L."/>
            <person name="Ma J."/>
        </authorList>
    </citation>
    <scope>NUCLEOTIDE SEQUENCE [LARGE SCALE GENOMIC DNA]</scope>
    <source>
        <strain evidence="3">JCM 16546</strain>
    </source>
</reference>
<sequence length="269" mass="29234">MAPTVVAARDAGADGKERVVSTVDPELRWWRNARTLRVVAIVLWCAVFATSLVTGWSNALYLAGGRWVEWAGAEWLVGVEGVTEPVARIAEASTLVVVWPVLIAAVVDGYARHRRGGGEAWCLPLAFGWPLLGLGLGSLAAVASGPVAWPLPALLAAVGGMVLAIHPVARRVLAARAARQDWTRAHGVVAQAVVTKVDVETIAGIDRWRVTLRYDDRAGQTRWHRSSIAFQERVAPRVGDRYEVRYDPEHPGRRASIHVDLSKTRGALR</sequence>
<dbReference type="RefSeq" id="WP_246603419.1">
    <property type="nucleotide sequence ID" value="NZ_BAAAYV010000005.1"/>
</dbReference>
<feature type="transmembrane region" description="Helical" evidence="1">
    <location>
        <begin position="123"/>
        <end position="143"/>
    </location>
</feature>
<accession>A0ABP7B6A0</accession>
<keyword evidence="3" id="KW-1185">Reference proteome</keyword>
<evidence type="ECO:0000313" key="3">
    <source>
        <dbReference type="Proteomes" id="UP001410795"/>
    </source>
</evidence>